<name>A0A0E4BJ75_9BRAD</name>
<evidence type="ECO:0000256" key="1">
    <source>
        <dbReference type="ARBA" id="ARBA00006987"/>
    </source>
</evidence>
<dbReference type="CDD" id="cd07012">
    <property type="entry name" value="PBP2_Bug_TTT"/>
    <property type="match status" value="1"/>
</dbReference>
<dbReference type="Gene3D" id="3.40.190.10">
    <property type="entry name" value="Periplasmic binding protein-like II"/>
    <property type="match status" value="1"/>
</dbReference>
<accession>A0A0E4BJ75</accession>
<comment type="similarity">
    <text evidence="1">Belongs to the UPF0065 (bug) family.</text>
</comment>
<evidence type="ECO:0000313" key="4">
    <source>
        <dbReference type="Proteomes" id="UP000063308"/>
    </source>
</evidence>
<dbReference type="InterPro" id="IPR005064">
    <property type="entry name" value="BUG"/>
</dbReference>
<evidence type="ECO:0000313" key="3">
    <source>
        <dbReference type="EMBL" id="BAR53217.1"/>
    </source>
</evidence>
<evidence type="ECO:0008006" key="5">
    <source>
        <dbReference type="Google" id="ProtNLM"/>
    </source>
</evidence>
<dbReference type="Gene3D" id="3.40.190.150">
    <property type="entry name" value="Bordetella uptake gene, domain 1"/>
    <property type="match status" value="1"/>
</dbReference>
<organism evidence="3 4">
    <name type="scientific">Bradyrhizobium diazoefficiens</name>
    <dbReference type="NCBI Taxonomy" id="1355477"/>
    <lineage>
        <taxon>Bacteria</taxon>
        <taxon>Pseudomonadati</taxon>
        <taxon>Pseudomonadota</taxon>
        <taxon>Alphaproteobacteria</taxon>
        <taxon>Hyphomicrobiales</taxon>
        <taxon>Nitrobacteraceae</taxon>
        <taxon>Bradyrhizobium</taxon>
    </lineage>
</organism>
<evidence type="ECO:0000256" key="2">
    <source>
        <dbReference type="SAM" id="SignalP"/>
    </source>
</evidence>
<dbReference type="SUPFAM" id="SSF53850">
    <property type="entry name" value="Periplasmic binding protein-like II"/>
    <property type="match status" value="1"/>
</dbReference>
<dbReference type="RefSeq" id="WP_060907960.1">
    <property type="nucleotide sequence ID" value="NZ_JAFCKD010000059.1"/>
</dbReference>
<dbReference type="InterPro" id="IPR042100">
    <property type="entry name" value="Bug_dom1"/>
</dbReference>
<dbReference type="PANTHER" id="PTHR42928">
    <property type="entry name" value="TRICARBOXYLATE-BINDING PROTEIN"/>
    <property type="match status" value="1"/>
</dbReference>
<dbReference type="EMBL" id="AP014685">
    <property type="protein sequence ID" value="BAR53217.1"/>
    <property type="molecule type" value="Genomic_DNA"/>
</dbReference>
<dbReference type="Proteomes" id="UP000063308">
    <property type="component" value="Chromosome"/>
</dbReference>
<dbReference type="PANTHER" id="PTHR42928:SF5">
    <property type="entry name" value="BLR1237 PROTEIN"/>
    <property type="match status" value="1"/>
</dbReference>
<dbReference type="AlphaFoldDB" id="A0A0E4BJ75"/>
<dbReference type="Pfam" id="PF03401">
    <property type="entry name" value="TctC"/>
    <property type="match status" value="1"/>
</dbReference>
<dbReference type="PIRSF" id="PIRSF017082">
    <property type="entry name" value="YflP"/>
    <property type="match status" value="1"/>
</dbReference>
<keyword evidence="2" id="KW-0732">Signal</keyword>
<proteinExistence type="inferred from homology"/>
<sequence length="325" mass="34256">MKRTALTIFLGLVGLMGGNSLAPAQTVYPEKSLQLIVPFPPGGASDVVARIIGGELETRLGKPVIIMNRPGGGTTIAAKEVARSAADGYTLFFSSNSSFTLPAAVKESVPYDAAKDFEPLGQVGKITLALVTYKDNPVKDVASLVAEAKANPDKLSLASFGVATVSHFAGELFKSSAGVKMVHLPYKGSAPAMNDLIGKHIQYHVDTVIAVKPQIEAGTVKVLAVFSGKRTPYLPDVPTLAELGYTGIDFASWGAVVAPKGLPPAVHDKLTAALEEIVNSPSVIERFTTVGFEPGFMRYSDWAGAIGKETAEMKEIAQRAGIKEE</sequence>
<reference evidence="3 4" key="1">
    <citation type="submission" date="2014-11" db="EMBL/GenBank/DDBJ databases">
        <title>Symbiosis island explosion on the genome of extra-slow-growing strains of soybean bradyrhizobia with massive insertion sequences.</title>
        <authorList>
            <person name="Iida T."/>
            <person name="Minamisawa K."/>
        </authorList>
    </citation>
    <scope>NUCLEOTIDE SEQUENCE [LARGE SCALE GENOMIC DNA]</scope>
    <source>
        <strain evidence="3 4">NK6</strain>
    </source>
</reference>
<protein>
    <recommendedName>
        <fullName evidence="5">Tripartite tricarboxylate transporter substrate binding protein</fullName>
    </recommendedName>
</protein>
<gene>
    <name evidence="3" type="ORF">NK6_25</name>
</gene>
<feature type="chain" id="PRO_5002418598" description="Tripartite tricarboxylate transporter substrate binding protein" evidence="2">
    <location>
        <begin position="25"/>
        <end position="325"/>
    </location>
</feature>
<feature type="signal peptide" evidence="2">
    <location>
        <begin position="1"/>
        <end position="24"/>
    </location>
</feature>